<comment type="caution">
    <text evidence="4">The sequence shown here is derived from an EMBL/GenBank/DDBJ whole genome shotgun (WGS) entry which is preliminary data.</text>
</comment>
<evidence type="ECO:0000256" key="1">
    <source>
        <dbReference type="ARBA" id="ARBA00038232"/>
    </source>
</evidence>
<dbReference type="InterPro" id="IPR055247">
    <property type="entry name" value="InsJ-like_HTH"/>
</dbReference>
<comment type="similarity">
    <text evidence="1">Belongs to the IS150/IS1296 orfA family.</text>
</comment>
<dbReference type="InterPro" id="IPR009057">
    <property type="entry name" value="Homeodomain-like_sf"/>
</dbReference>
<dbReference type="EMBL" id="DXDD01000166">
    <property type="protein sequence ID" value="HIY61681.1"/>
    <property type="molecule type" value="Genomic_DNA"/>
</dbReference>
<dbReference type="PANTHER" id="PTHR33795">
    <property type="entry name" value="INSERTION ELEMENT IS150 PROTEIN INSJ"/>
    <property type="match status" value="1"/>
</dbReference>
<name>A0A9D1YRU9_9FIRM</name>
<keyword evidence="2" id="KW-0175">Coiled coil</keyword>
<organism evidence="4 5">
    <name type="scientific">Candidatus Eisenbergiella pullistercoris</name>
    <dbReference type="NCBI Taxonomy" id="2838555"/>
    <lineage>
        <taxon>Bacteria</taxon>
        <taxon>Bacillati</taxon>
        <taxon>Bacillota</taxon>
        <taxon>Clostridia</taxon>
        <taxon>Lachnospirales</taxon>
        <taxon>Lachnospiraceae</taxon>
        <taxon>Eisenbergiella</taxon>
    </lineage>
</organism>
<dbReference type="PANTHER" id="PTHR33795:SF1">
    <property type="entry name" value="INSERTION ELEMENT IS150 PROTEIN INSJ"/>
    <property type="match status" value="1"/>
</dbReference>
<dbReference type="Gene3D" id="1.10.10.10">
    <property type="entry name" value="Winged helix-like DNA-binding domain superfamily/Winged helix DNA-binding domain"/>
    <property type="match status" value="3"/>
</dbReference>
<dbReference type="GO" id="GO:0043565">
    <property type="term" value="F:sequence-specific DNA binding"/>
    <property type="evidence" value="ECO:0007669"/>
    <property type="project" value="InterPro"/>
</dbReference>
<feature type="domain" description="Insertion element IS150 protein InsJ-like helix-turn-helix" evidence="3">
    <location>
        <begin position="12"/>
        <end position="56"/>
    </location>
</feature>
<feature type="coiled-coil region" evidence="2">
    <location>
        <begin position="190"/>
        <end position="223"/>
    </location>
</feature>
<dbReference type="AlphaFoldDB" id="A0A9D1YRU9"/>
<reference evidence="4" key="2">
    <citation type="submission" date="2021-04" db="EMBL/GenBank/DDBJ databases">
        <authorList>
            <person name="Gilroy R."/>
        </authorList>
    </citation>
    <scope>NUCLEOTIDE SEQUENCE</scope>
    <source>
        <strain evidence="4">ChiSxjej3B15-24422</strain>
    </source>
</reference>
<dbReference type="Pfam" id="PF13518">
    <property type="entry name" value="HTH_28"/>
    <property type="match status" value="2"/>
</dbReference>
<gene>
    <name evidence="4" type="ORF">H9831_13570</name>
</gene>
<protein>
    <submittedName>
        <fullName evidence="4">Helix-turn-helix domain-containing protein</fullName>
    </submittedName>
</protein>
<dbReference type="Proteomes" id="UP000824007">
    <property type="component" value="Unassembled WGS sequence"/>
</dbReference>
<evidence type="ECO:0000259" key="3">
    <source>
        <dbReference type="Pfam" id="PF13518"/>
    </source>
</evidence>
<dbReference type="InterPro" id="IPR010921">
    <property type="entry name" value="Trp_repressor/repl_initiator"/>
</dbReference>
<feature type="domain" description="Insertion element IS150 protein InsJ-like helix-turn-helix" evidence="3">
    <location>
        <begin position="129"/>
        <end position="180"/>
    </location>
</feature>
<dbReference type="InterPro" id="IPR052057">
    <property type="entry name" value="IS150/IS1296_orfA-like"/>
</dbReference>
<proteinExistence type="inferred from homology"/>
<dbReference type="SUPFAM" id="SSF48295">
    <property type="entry name" value="TrpR-like"/>
    <property type="match status" value="2"/>
</dbReference>
<evidence type="ECO:0000313" key="5">
    <source>
        <dbReference type="Proteomes" id="UP000824007"/>
    </source>
</evidence>
<dbReference type="InterPro" id="IPR036388">
    <property type="entry name" value="WH-like_DNA-bd_sf"/>
</dbReference>
<dbReference type="SUPFAM" id="SSF46689">
    <property type="entry name" value="Homeodomain-like"/>
    <property type="match status" value="1"/>
</dbReference>
<sequence length="227" mass="26577">MSEKRTIAPADKITVAEQYLAGKLTQTSAAKKYQVHIRTIQSWIRLYQVDGPAAFQKHGWTRYPADRKLQAVKAYLDHQGSLDTICTKYGIRTHEVLLHWIRMYNEGKPLRDFTGGTSMKKAKKTSPQERLEIVKDCLARERNYGETARRYGCSYQQVRNWVQKYETMGEAGLEDRRGKRTGTLPPRTREEEWEARIAQLEREKKALQMENDLLKKLQEIERRDAFL</sequence>
<reference evidence="4" key="1">
    <citation type="journal article" date="2021" name="PeerJ">
        <title>Extensive microbial diversity within the chicken gut microbiome revealed by metagenomics and culture.</title>
        <authorList>
            <person name="Gilroy R."/>
            <person name="Ravi A."/>
            <person name="Getino M."/>
            <person name="Pursley I."/>
            <person name="Horton D.L."/>
            <person name="Alikhan N.F."/>
            <person name="Baker D."/>
            <person name="Gharbi K."/>
            <person name="Hall N."/>
            <person name="Watson M."/>
            <person name="Adriaenssens E.M."/>
            <person name="Foster-Nyarko E."/>
            <person name="Jarju S."/>
            <person name="Secka A."/>
            <person name="Antonio M."/>
            <person name="Oren A."/>
            <person name="Chaudhuri R.R."/>
            <person name="La Ragione R."/>
            <person name="Hildebrand F."/>
            <person name="Pallen M.J."/>
        </authorList>
    </citation>
    <scope>NUCLEOTIDE SEQUENCE</scope>
    <source>
        <strain evidence="4">ChiSxjej3B15-24422</strain>
    </source>
</reference>
<evidence type="ECO:0000256" key="2">
    <source>
        <dbReference type="SAM" id="Coils"/>
    </source>
</evidence>
<accession>A0A9D1YRU9</accession>
<evidence type="ECO:0000313" key="4">
    <source>
        <dbReference type="EMBL" id="HIY61681.1"/>
    </source>
</evidence>